<sequence>MSAHEDAIAKRINAFQENVNKKTLIDWVRITGLVNPGKRKLDRLLDDFARDILKYPREHPTPFSWPTTAGYYGNCMAIRTRMTYHFWRFFMQEGRKTLYEYNRRNGAEIKINREKTITLQDQDRMGLFIRKYIRAEYNKVNKKGVDVTMRKGLLKIGEHPPMKPSVIAVLLDINLKGRNQAWVYETT</sequence>
<reference evidence="1 2" key="1">
    <citation type="submission" date="2014-10" db="EMBL/GenBank/DDBJ databases">
        <title>Draft genome of the hookworm Ancylostoma caninum.</title>
        <authorList>
            <person name="Mitreva M."/>
        </authorList>
    </citation>
    <scope>NUCLEOTIDE SEQUENCE [LARGE SCALE GENOMIC DNA]</scope>
    <source>
        <strain evidence="1 2">Baltimore</strain>
    </source>
</reference>
<protein>
    <submittedName>
        <fullName evidence="1">Uncharacterized protein</fullName>
    </submittedName>
</protein>
<gene>
    <name evidence="1" type="ORF">ANCCAN_13127</name>
</gene>
<dbReference type="EMBL" id="JOJR01000258">
    <property type="protein sequence ID" value="RCN40930.1"/>
    <property type="molecule type" value="Genomic_DNA"/>
</dbReference>
<dbReference type="AlphaFoldDB" id="A0A368GD29"/>
<proteinExistence type="predicted"/>
<evidence type="ECO:0000313" key="1">
    <source>
        <dbReference type="EMBL" id="RCN40930.1"/>
    </source>
</evidence>
<name>A0A368GD29_ANCCA</name>
<evidence type="ECO:0000313" key="2">
    <source>
        <dbReference type="Proteomes" id="UP000252519"/>
    </source>
</evidence>
<dbReference type="Proteomes" id="UP000252519">
    <property type="component" value="Unassembled WGS sequence"/>
</dbReference>
<organism evidence="1 2">
    <name type="scientific">Ancylostoma caninum</name>
    <name type="common">Dog hookworm</name>
    <dbReference type="NCBI Taxonomy" id="29170"/>
    <lineage>
        <taxon>Eukaryota</taxon>
        <taxon>Metazoa</taxon>
        <taxon>Ecdysozoa</taxon>
        <taxon>Nematoda</taxon>
        <taxon>Chromadorea</taxon>
        <taxon>Rhabditida</taxon>
        <taxon>Rhabditina</taxon>
        <taxon>Rhabditomorpha</taxon>
        <taxon>Strongyloidea</taxon>
        <taxon>Ancylostomatidae</taxon>
        <taxon>Ancylostomatinae</taxon>
        <taxon>Ancylostoma</taxon>
    </lineage>
</organism>
<accession>A0A368GD29</accession>
<comment type="caution">
    <text evidence="1">The sequence shown here is derived from an EMBL/GenBank/DDBJ whole genome shotgun (WGS) entry which is preliminary data.</text>
</comment>
<keyword evidence="2" id="KW-1185">Reference proteome</keyword>
<dbReference type="OrthoDB" id="5852034at2759"/>